<evidence type="ECO:0000313" key="3">
    <source>
        <dbReference type="EMBL" id="KAK8895010.1"/>
    </source>
</evidence>
<protein>
    <submittedName>
        <fullName evidence="3">GTP binding</fullName>
    </submittedName>
</protein>
<dbReference type="PROSITE" id="PS51422">
    <property type="entry name" value="SAR1"/>
    <property type="match status" value="1"/>
</dbReference>
<accession>A0ABR2KYC2</accession>
<organism evidence="3 4">
    <name type="scientific">Tritrichomonas musculus</name>
    <dbReference type="NCBI Taxonomy" id="1915356"/>
    <lineage>
        <taxon>Eukaryota</taxon>
        <taxon>Metamonada</taxon>
        <taxon>Parabasalia</taxon>
        <taxon>Tritrichomonadida</taxon>
        <taxon>Tritrichomonadidae</taxon>
        <taxon>Tritrichomonas</taxon>
    </lineage>
</organism>
<comment type="caution">
    <text evidence="3">The sequence shown here is derived from an EMBL/GenBank/DDBJ whole genome shotgun (WGS) entry which is preliminary data.</text>
</comment>
<dbReference type="SMART" id="SM00178">
    <property type="entry name" value="SAR"/>
    <property type="match status" value="1"/>
</dbReference>
<dbReference type="SMART" id="SM00175">
    <property type="entry name" value="RAB"/>
    <property type="match status" value="1"/>
</dbReference>
<evidence type="ECO:0000256" key="1">
    <source>
        <dbReference type="ARBA" id="ARBA00022741"/>
    </source>
</evidence>
<dbReference type="InterPro" id="IPR027417">
    <property type="entry name" value="P-loop_NTPase"/>
</dbReference>
<name>A0ABR2KYC2_9EUKA</name>
<keyword evidence="4" id="KW-1185">Reference proteome</keyword>
<gene>
    <name evidence="3" type="ORF">M9Y10_023452</name>
</gene>
<sequence length="205" mass="22918">MGCENSCIKRKPRIVVLGMGGAGKTTIVYRLKNNEFMNTLPTYGFINEEIKFDETIYDFWDLGGQDKVRPQWGPYYQGASGVIFVVDASDHSLFNGAKAELHKAAQDKRLENVPFLVFANKQDIKGALSSDELIEQLSLQNLIAEKFGDGKGNVKKAIMQDLNGSSDPFDPSRRCFVNECCALNNTGIEKGMRWLASAIQYRYDA</sequence>
<dbReference type="InterPro" id="IPR024156">
    <property type="entry name" value="Small_GTPase_ARF"/>
</dbReference>
<dbReference type="InterPro" id="IPR005225">
    <property type="entry name" value="Small_GTP-bd"/>
</dbReference>
<dbReference type="PANTHER" id="PTHR11711">
    <property type="entry name" value="ADP RIBOSYLATION FACTOR-RELATED"/>
    <property type="match status" value="1"/>
</dbReference>
<dbReference type="Proteomes" id="UP001470230">
    <property type="component" value="Unassembled WGS sequence"/>
</dbReference>
<dbReference type="Gene3D" id="3.40.50.300">
    <property type="entry name" value="P-loop containing nucleotide triphosphate hydrolases"/>
    <property type="match status" value="1"/>
</dbReference>
<dbReference type="PRINTS" id="PR00328">
    <property type="entry name" value="SAR1GTPBP"/>
</dbReference>
<evidence type="ECO:0000313" key="4">
    <source>
        <dbReference type="Proteomes" id="UP001470230"/>
    </source>
</evidence>
<evidence type="ECO:0000256" key="2">
    <source>
        <dbReference type="ARBA" id="ARBA00023134"/>
    </source>
</evidence>
<keyword evidence="2" id="KW-0342">GTP-binding</keyword>
<dbReference type="SMART" id="SM00177">
    <property type="entry name" value="ARF"/>
    <property type="match status" value="1"/>
</dbReference>
<keyword evidence="1" id="KW-0547">Nucleotide-binding</keyword>
<dbReference type="EMBL" id="JAPFFF010000003">
    <property type="protein sequence ID" value="KAK8895010.1"/>
    <property type="molecule type" value="Genomic_DNA"/>
</dbReference>
<dbReference type="SUPFAM" id="SSF52540">
    <property type="entry name" value="P-loop containing nucleoside triphosphate hydrolases"/>
    <property type="match status" value="1"/>
</dbReference>
<dbReference type="Pfam" id="PF00025">
    <property type="entry name" value="Arf"/>
    <property type="match status" value="1"/>
</dbReference>
<dbReference type="NCBIfam" id="TIGR00231">
    <property type="entry name" value="small_GTP"/>
    <property type="match status" value="1"/>
</dbReference>
<proteinExistence type="predicted"/>
<dbReference type="PROSITE" id="PS51417">
    <property type="entry name" value="ARF"/>
    <property type="match status" value="1"/>
</dbReference>
<dbReference type="CDD" id="cd00878">
    <property type="entry name" value="Arf_Arl"/>
    <property type="match status" value="1"/>
</dbReference>
<reference evidence="3 4" key="1">
    <citation type="submission" date="2024-04" db="EMBL/GenBank/DDBJ databases">
        <title>Tritrichomonas musculus Genome.</title>
        <authorList>
            <person name="Alves-Ferreira E."/>
            <person name="Grigg M."/>
            <person name="Lorenzi H."/>
            <person name="Galac M."/>
        </authorList>
    </citation>
    <scope>NUCLEOTIDE SEQUENCE [LARGE SCALE GENOMIC DNA]</scope>
    <source>
        <strain evidence="3 4">EAF2021</strain>
    </source>
</reference>
<dbReference type="InterPro" id="IPR006689">
    <property type="entry name" value="Small_GTPase_ARF/SAR"/>
</dbReference>